<dbReference type="AlphaFoldDB" id="A0A494VHL9"/>
<dbReference type="Proteomes" id="UP000270046">
    <property type="component" value="Chromosome"/>
</dbReference>
<reference evidence="2 3" key="1">
    <citation type="submission" date="2018-10" db="EMBL/GenBank/DDBJ databases">
        <title>Genome sequencing of Mucilaginibacter sp. HYN0043.</title>
        <authorList>
            <person name="Kim M."/>
            <person name="Yi H."/>
        </authorList>
    </citation>
    <scope>NUCLEOTIDE SEQUENCE [LARGE SCALE GENOMIC DNA]</scope>
    <source>
        <strain evidence="2 3">HYN0043</strain>
    </source>
</reference>
<dbReference type="OrthoDB" id="672984at2"/>
<evidence type="ECO:0000313" key="3">
    <source>
        <dbReference type="Proteomes" id="UP000270046"/>
    </source>
</evidence>
<proteinExistence type="predicted"/>
<keyword evidence="3" id="KW-1185">Reference proteome</keyword>
<organism evidence="2 3">
    <name type="scientific">Mucilaginibacter celer</name>
    <dbReference type="NCBI Taxonomy" id="2305508"/>
    <lineage>
        <taxon>Bacteria</taxon>
        <taxon>Pseudomonadati</taxon>
        <taxon>Bacteroidota</taxon>
        <taxon>Sphingobacteriia</taxon>
        <taxon>Sphingobacteriales</taxon>
        <taxon>Sphingobacteriaceae</taxon>
        <taxon>Mucilaginibacter</taxon>
    </lineage>
</organism>
<dbReference type="EMBL" id="CP032869">
    <property type="protein sequence ID" value="AYL94237.1"/>
    <property type="molecule type" value="Genomic_DNA"/>
</dbReference>
<evidence type="ECO:0000313" key="2">
    <source>
        <dbReference type="EMBL" id="AYL94237.1"/>
    </source>
</evidence>
<accession>A0A494VHL9</accession>
<evidence type="ECO:0000256" key="1">
    <source>
        <dbReference type="SAM" id="MobiDB-lite"/>
    </source>
</evidence>
<sequence length="576" mass="61960">MTICLASKAQNSVIVDVAAENLQNQSAKLDPTKPFKISLINAGTEKNVRLSFDFNNVYNQPQKTFTVIDGITLTPGSGFVLVAANTGFTMSFTLLRTGKHFKVIIGTDGGMTYQNDTPIVSANAIDNNALFSNTPHDQTDIINKKYKNLVIFDPCNKTYTIYRNGIKKNTLWFHGAPYAGLQGVVFLIDNFNTVKYDVTVTSSFIDNTYAIPDVFSSVGTLMTVGAPASTLGGFKMAELAKLNASLKTLLNHDCGNFYDAKNKVNTYLTANFGGDLQQSYNTAMTTFLTTINPATTKPYTNKEANTVLKEDYRLTVTPDSLVKETLKLISALQLSPFSYEYDVPQLQNADQLQFNLTVAPTANAFSGVKTGGLNINGPITLPILGGWKFDFSAGFFYTSKKNQTYTLRKNQAGSGDTTKSSIIMEDNYNGGTIGVNGLMHAYYRFADGFTPALSFGVGKSLDLNYTVLGGISALFNVSGQNKIGLTYGVNYTSIKAPSMAFRNNDGTFVQQPASVTAVTYANKFVWGKFFSLTYTFGLTKATQPASTAAAASASTSAATSTTGAATSAAGGKKSKS</sequence>
<feature type="region of interest" description="Disordered" evidence="1">
    <location>
        <begin position="553"/>
        <end position="576"/>
    </location>
</feature>
<gene>
    <name evidence="2" type="ORF">HYN43_002535</name>
</gene>
<dbReference type="KEGG" id="muh:HYN43_002535"/>
<name>A0A494VHL9_9SPHI</name>
<protein>
    <submittedName>
        <fullName evidence="2">Uncharacterized protein</fullName>
    </submittedName>
</protein>